<dbReference type="eggNOG" id="COG4603">
    <property type="taxonomic scope" value="Bacteria"/>
</dbReference>
<dbReference type="STRING" id="907348.TresaDRAFT_2552"/>
<gene>
    <name evidence="7" type="ORF">TresaDRAFT_2552</name>
</gene>
<dbReference type="Proteomes" id="UP000003571">
    <property type="component" value="Unassembled WGS sequence"/>
</dbReference>
<accession>H7EHZ6</accession>
<dbReference type="PANTHER" id="PTHR47089">
    <property type="entry name" value="ABC TRANSPORTER, PERMEASE PROTEIN"/>
    <property type="match status" value="1"/>
</dbReference>
<evidence type="ECO:0000256" key="4">
    <source>
        <dbReference type="ARBA" id="ARBA00022989"/>
    </source>
</evidence>
<dbReference type="Pfam" id="PF02653">
    <property type="entry name" value="BPD_transp_2"/>
    <property type="match status" value="1"/>
</dbReference>
<sequence>MNVKTIEIKGCAQRILRSEPFKAIFSAVVCAVIGIAVGFLILCAINAENAPKAMGTILKNFMYYKKTNMKLYYFGMTLVKSVPLVLCALSVLFAYKSGLFNIGIGGQYCIGIGVSLWCALQWNLPCVACVLIAVLASAAWGAIAGLFKAFFNVNEVIACIMLNWIGLYLVNILMQHESVMNISKSETFAIVSKSPSSLLPTLGLDRLFAGNQYVTIAIPLTIIVAVIIMIVLDKTTFGYELKATGLNKNAAKYAGMRDRLNIIVTMALAGALGGLAASFFYLTDIQPWKTSSSVPGMGFSGIAVAFLGGLNPIGAIFAGFFIEHITLGGSYIDMRYYNPQIADLISSIIIYMCAFVLFFKHILSKVTDKIPLSKSAKGGE</sequence>
<reference evidence="7 8" key="1">
    <citation type="submission" date="2011-09" db="EMBL/GenBank/DDBJ databases">
        <title>The draft genome of Treponema saccharophilum DSM 2985.</title>
        <authorList>
            <consortium name="US DOE Joint Genome Institute (JGI-PGF)"/>
            <person name="Lucas S."/>
            <person name="Copeland A."/>
            <person name="Lapidus A."/>
            <person name="Glavina del Rio T."/>
            <person name="Dalin E."/>
            <person name="Tice H."/>
            <person name="Bruce D."/>
            <person name="Goodwin L."/>
            <person name="Pitluck S."/>
            <person name="Peters L."/>
            <person name="Kyrpides N."/>
            <person name="Mavromatis K."/>
            <person name="Ivanova N."/>
            <person name="Markowitz V."/>
            <person name="Cheng J.-F."/>
            <person name="Hugenholtz P."/>
            <person name="Woyke T."/>
            <person name="Wu D."/>
            <person name="Gronow S."/>
            <person name="Wellnitz S."/>
            <person name="Brambilla E."/>
            <person name="Klenk H.-P."/>
            <person name="Eisen J.A."/>
        </authorList>
    </citation>
    <scope>NUCLEOTIDE SEQUENCE [LARGE SCALE GENOMIC DNA]</scope>
    <source>
        <strain evidence="7 8">DSM 2985</strain>
    </source>
</reference>
<feature type="transmembrane region" description="Helical" evidence="6">
    <location>
        <begin position="262"/>
        <end position="282"/>
    </location>
</feature>
<comment type="caution">
    <text evidence="7">The sequence shown here is derived from an EMBL/GenBank/DDBJ whole genome shotgun (WGS) entry which is preliminary data.</text>
</comment>
<dbReference type="AlphaFoldDB" id="H7EHZ6"/>
<evidence type="ECO:0000256" key="2">
    <source>
        <dbReference type="ARBA" id="ARBA00022475"/>
    </source>
</evidence>
<name>H7EHZ6_9SPIR</name>
<evidence type="ECO:0000256" key="5">
    <source>
        <dbReference type="ARBA" id="ARBA00023136"/>
    </source>
</evidence>
<keyword evidence="2" id="KW-1003">Cell membrane</keyword>
<dbReference type="InterPro" id="IPR001851">
    <property type="entry name" value="ABC_transp_permease"/>
</dbReference>
<dbReference type="RefSeq" id="WP_002702397.1">
    <property type="nucleotide sequence ID" value="NZ_AGRW01000032.1"/>
</dbReference>
<feature type="transmembrane region" description="Helical" evidence="6">
    <location>
        <begin position="213"/>
        <end position="232"/>
    </location>
</feature>
<evidence type="ECO:0000256" key="6">
    <source>
        <dbReference type="SAM" id="Phobius"/>
    </source>
</evidence>
<comment type="subcellular location">
    <subcellularLocation>
        <location evidence="1">Cell membrane</location>
        <topology evidence="1">Multi-pass membrane protein</topology>
    </subcellularLocation>
</comment>
<dbReference type="PANTHER" id="PTHR47089:SF1">
    <property type="entry name" value="GUANOSINE ABC TRANSPORTER PERMEASE PROTEIN NUPP"/>
    <property type="match status" value="1"/>
</dbReference>
<proteinExistence type="predicted"/>
<dbReference type="GO" id="GO:0005886">
    <property type="term" value="C:plasma membrane"/>
    <property type="evidence" value="ECO:0007669"/>
    <property type="project" value="UniProtKB-SubCell"/>
</dbReference>
<evidence type="ECO:0000313" key="8">
    <source>
        <dbReference type="Proteomes" id="UP000003571"/>
    </source>
</evidence>
<evidence type="ECO:0000313" key="7">
    <source>
        <dbReference type="EMBL" id="EIC02772.1"/>
    </source>
</evidence>
<evidence type="ECO:0000256" key="3">
    <source>
        <dbReference type="ARBA" id="ARBA00022692"/>
    </source>
</evidence>
<dbReference type="PATRIC" id="fig|907348.3.peg.429"/>
<keyword evidence="4 6" id="KW-1133">Transmembrane helix</keyword>
<feature type="transmembrane region" description="Helical" evidence="6">
    <location>
        <begin position="153"/>
        <end position="174"/>
    </location>
</feature>
<dbReference type="OrthoDB" id="45037at2"/>
<keyword evidence="8" id="KW-1185">Reference proteome</keyword>
<feature type="transmembrane region" description="Helical" evidence="6">
    <location>
        <begin position="71"/>
        <end position="93"/>
    </location>
</feature>
<feature type="transmembrane region" description="Helical" evidence="6">
    <location>
        <begin position="127"/>
        <end position="147"/>
    </location>
</feature>
<dbReference type="EMBL" id="AGRW01000032">
    <property type="protein sequence ID" value="EIC02772.1"/>
    <property type="molecule type" value="Genomic_DNA"/>
</dbReference>
<feature type="transmembrane region" description="Helical" evidence="6">
    <location>
        <begin position="294"/>
        <end position="321"/>
    </location>
</feature>
<feature type="transmembrane region" description="Helical" evidence="6">
    <location>
        <begin position="23"/>
        <end position="45"/>
    </location>
</feature>
<dbReference type="GO" id="GO:0022857">
    <property type="term" value="F:transmembrane transporter activity"/>
    <property type="evidence" value="ECO:0007669"/>
    <property type="project" value="InterPro"/>
</dbReference>
<keyword evidence="3 6" id="KW-0812">Transmembrane</keyword>
<organism evidence="7 8">
    <name type="scientific">Treponema saccharophilum DSM 2985</name>
    <dbReference type="NCBI Taxonomy" id="907348"/>
    <lineage>
        <taxon>Bacteria</taxon>
        <taxon>Pseudomonadati</taxon>
        <taxon>Spirochaetota</taxon>
        <taxon>Spirochaetia</taxon>
        <taxon>Spirochaetales</taxon>
        <taxon>Treponemataceae</taxon>
        <taxon>Treponema</taxon>
    </lineage>
</organism>
<dbReference type="CDD" id="cd06580">
    <property type="entry name" value="TM_PBP1_transp_TpRbsC_like"/>
    <property type="match status" value="1"/>
</dbReference>
<evidence type="ECO:0000256" key="1">
    <source>
        <dbReference type="ARBA" id="ARBA00004651"/>
    </source>
</evidence>
<feature type="transmembrane region" description="Helical" evidence="6">
    <location>
        <begin position="341"/>
        <end position="359"/>
    </location>
</feature>
<protein>
    <submittedName>
        <fullName evidence="7">Nucleoside ABC transporter membrane protein</fullName>
    </submittedName>
</protein>
<keyword evidence="5 6" id="KW-0472">Membrane</keyword>
<feature type="transmembrane region" description="Helical" evidence="6">
    <location>
        <begin position="99"/>
        <end position="120"/>
    </location>
</feature>